<feature type="compositionally biased region" description="Polar residues" evidence="1">
    <location>
        <begin position="1"/>
        <end position="20"/>
    </location>
</feature>
<comment type="caution">
    <text evidence="5">The sequence shown here is derived from an EMBL/GenBank/DDBJ whole genome shotgun (WGS) entry which is preliminary data.</text>
</comment>
<evidence type="ECO:0000313" key="5">
    <source>
        <dbReference type="EMBL" id="CAF4042542.1"/>
    </source>
</evidence>
<evidence type="ECO:0000313" key="3">
    <source>
        <dbReference type="EMBL" id="CAF1477092.1"/>
    </source>
</evidence>
<dbReference type="EMBL" id="CAJNOO010005358">
    <property type="protein sequence ID" value="CAF1415176.1"/>
    <property type="molecule type" value="Genomic_DNA"/>
</dbReference>
<evidence type="ECO:0000313" key="2">
    <source>
        <dbReference type="EMBL" id="CAF1415176.1"/>
    </source>
</evidence>
<gene>
    <name evidence="5" type="ORF">FNK824_LOCUS28259</name>
    <name evidence="4" type="ORF">OTI717_LOCUS26283</name>
    <name evidence="2" type="ORF">RFH988_LOCUS35383</name>
    <name evidence="3" type="ORF">SEV965_LOCUS34922</name>
</gene>
<sequence length="103" mass="11507">MPVHTTSCRNSDSILEQPSETDAVPKLIAADNSITLKKPDEPLEYSHVTMNKSFISTQLVTVGNLNNAKSIWPIGISHQPDFVEIVVTDEEMNAYWDTLKDSF</sequence>
<dbReference type="EMBL" id="CAJNOU010005404">
    <property type="protein sequence ID" value="CAF1477092.1"/>
    <property type="molecule type" value="Genomic_DNA"/>
</dbReference>
<reference evidence="5" key="1">
    <citation type="submission" date="2021-02" db="EMBL/GenBank/DDBJ databases">
        <authorList>
            <person name="Nowell W R."/>
        </authorList>
    </citation>
    <scope>NUCLEOTIDE SEQUENCE</scope>
</reference>
<evidence type="ECO:0000313" key="6">
    <source>
        <dbReference type="Proteomes" id="UP000663874"/>
    </source>
</evidence>
<dbReference type="EMBL" id="CAJOAX010005469">
    <property type="protein sequence ID" value="CAF3949079.1"/>
    <property type="molecule type" value="Genomic_DNA"/>
</dbReference>
<dbReference type="OrthoDB" id="10054224at2759"/>
<accession>A0A819R6J1</accession>
<proteinExistence type="predicted"/>
<dbReference type="Proteomes" id="UP000663874">
    <property type="component" value="Unassembled WGS sequence"/>
</dbReference>
<evidence type="ECO:0000313" key="4">
    <source>
        <dbReference type="EMBL" id="CAF3949079.1"/>
    </source>
</evidence>
<name>A0A819R6J1_9BILA</name>
<dbReference type="Proteomes" id="UP000663882">
    <property type="component" value="Unassembled WGS sequence"/>
</dbReference>
<dbReference type="AlphaFoldDB" id="A0A819R6J1"/>
<dbReference type="Proteomes" id="UP000663889">
    <property type="component" value="Unassembled WGS sequence"/>
</dbReference>
<protein>
    <submittedName>
        <fullName evidence="5">Uncharacterized protein</fullName>
    </submittedName>
</protein>
<dbReference type="EMBL" id="CAJOBE010007663">
    <property type="protein sequence ID" value="CAF4042542.1"/>
    <property type="molecule type" value="Genomic_DNA"/>
</dbReference>
<evidence type="ECO:0000256" key="1">
    <source>
        <dbReference type="SAM" id="MobiDB-lite"/>
    </source>
</evidence>
<organism evidence="5 6">
    <name type="scientific">Rotaria sordida</name>
    <dbReference type="NCBI Taxonomy" id="392033"/>
    <lineage>
        <taxon>Eukaryota</taxon>
        <taxon>Metazoa</taxon>
        <taxon>Spiralia</taxon>
        <taxon>Gnathifera</taxon>
        <taxon>Rotifera</taxon>
        <taxon>Eurotatoria</taxon>
        <taxon>Bdelloidea</taxon>
        <taxon>Philodinida</taxon>
        <taxon>Philodinidae</taxon>
        <taxon>Rotaria</taxon>
    </lineage>
</organism>
<feature type="region of interest" description="Disordered" evidence="1">
    <location>
        <begin position="1"/>
        <end position="22"/>
    </location>
</feature>
<dbReference type="Proteomes" id="UP000663823">
    <property type="component" value="Unassembled WGS sequence"/>
</dbReference>